<reference evidence="6" key="1">
    <citation type="submission" date="2015-07" db="EMBL/GenBank/DDBJ databases">
        <title>MeaNS - Measles Nucleotide Surveillance Program.</title>
        <authorList>
            <person name="Tran T."/>
            <person name="Druce J."/>
        </authorList>
    </citation>
    <scope>NUCLEOTIDE SEQUENCE</scope>
    <source>
        <strain evidence="6">UCB-OBI-ISO-001</strain>
        <tissue evidence="6">Gonad</tissue>
    </source>
</reference>
<name>A0A0L8H2S4_OCTBM</name>
<evidence type="ECO:0000256" key="1">
    <source>
        <dbReference type="ARBA" id="ARBA00004370"/>
    </source>
</evidence>
<protein>
    <recommendedName>
        <fullName evidence="5">Receptor ligand binding region domain-containing protein</fullName>
    </recommendedName>
</protein>
<dbReference type="Gene3D" id="3.40.50.2300">
    <property type="match status" value="2"/>
</dbReference>
<dbReference type="InterPro" id="IPR028082">
    <property type="entry name" value="Peripla_BP_I"/>
</dbReference>
<proteinExistence type="predicted"/>
<keyword evidence="2" id="KW-0812">Transmembrane</keyword>
<comment type="subcellular location">
    <subcellularLocation>
        <location evidence="1">Membrane</location>
    </subcellularLocation>
</comment>
<organism evidence="6">
    <name type="scientific">Octopus bimaculoides</name>
    <name type="common">California two-spotted octopus</name>
    <dbReference type="NCBI Taxonomy" id="37653"/>
    <lineage>
        <taxon>Eukaryota</taxon>
        <taxon>Metazoa</taxon>
        <taxon>Spiralia</taxon>
        <taxon>Lophotrochozoa</taxon>
        <taxon>Mollusca</taxon>
        <taxon>Cephalopoda</taxon>
        <taxon>Coleoidea</taxon>
        <taxon>Octopodiformes</taxon>
        <taxon>Octopoda</taxon>
        <taxon>Incirrata</taxon>
        <taxon>Octopodidae</taxon>
        <taxon>Octopus</taxon>
    </lineage>
</organism>
<dbReference type="STRING" id="37653.A0A0L8H2S4"/>
<evidence type="ECO:0000256" key="2">
    <source>
        <dbReference type="ARBA" id="ARBA00022692"/>
    </source>
</evidence>
<dbReference type="EMBL" id="KQ419577">
    <property type="protein sequence ID" value="KOF83060.1"/>
    <property type="molecule type" value="Genomic_DNA"/>
</dbReference>
<dbReference type="SUPFAM" id="SSF53822">
    <property type="entry name" value="Periplasmic binding protein-like I"/>
    <property type="match status" value="1"/>
</dbReference>
<feature type="domain" description="Receptor ligand binding region" evidence="5">
    <location>
        <begin position="3"/>
        <end position="146"/>
    </location>
</feature>
<gene>
    <name evidence="6" type="ORF">OCBIM_22024410mg</name>
</gene>
<dbReference type="Pfam" id="PF01094">
    <property type="entry name" value="ANF_receptor"/>
    <property type="match status" value="1"/>
</dbReference>
<dbReference type="AlphaFoldDB" id="A0A0L8H2S4"/>
<keyword evidence="3" id="KW-1133">Transmembrane helix</keyword>
<keyword evidence="4" id="KW-0472">Membrane</keyword>
<dbReference type="InterPro" id="IPR001828">
    <property type="entry name" value="ANF_lig-bd_rcpt"/>
</dbReference>
<accession>A0A0L8H2S4</accession>
<evidence type="ECO:0000256" key="4">
    <source>
        <dbReference type="ARBA" id="ARBA00023136"/>
    </source>
</evidence>
<dbReference type="OrthoDB" id="5984008at2759"/>
<evidence type="ECO:0000313" key="6">
    <source>
        <dbReference type="EMBL" id="KOF83060.1"/>
    </source>
</evidence>
<evidence type="ECO:0000259" key="5">
    <source>
        <dbReference type="Pfam" id="PF01094"/>
    </source>
</evidence>
<sequence length="149" mass="17084">MSKEVFAVFGKANTSMLATVKSYSNTFQIPYLTTSMAMNTSDPTPYILFLRPMYVKAIVDLIHHFQWDVVHYVYISNEGLMRVQQLFQVMGKSEHQVTLNVKRATDVNSSYAILKDLHEKEPEINFHTVLDMSIQMASNLMKQLVSIDS</sequence>
<evidence type="ECO:0000256" key="3">
    <source>
        <dbReference type="ARBA" id="ARBA00022989"/>
    </source>
</evidence>
<dbReference type="GO" id="GO:0016020">
    <property type="term" value="C:membrane"/>
    <property type="evidence" value="ECO:0007669"/>
    <property type="project" value="UniProtKB-SubCell"/>
</dbReference>